<name>A0A084GCX8_PSEDA</name>
<dbReference type="VEuPathDB" id="FungiDB:SAPIO_CDS2645"/>
<feature type="region of interest" description="Disordered" evidence="1">
    <location>
        <begin position="311"/>
        <end position="345"/>
    </location>
</feature>
<dbReference type="OMA" id="VVCRNCT"/>
<protein>
    <submittedName>
        <fullName evidence="2">Uncharacterized protein</fullName>
    </submittedName>
</protein>
<evidence type="ECO:0000313" key="2">
    <source>
        <dbReference type="EMBL" id="KEZ45190.1"/>
    </source>
</evidence>
<dbReference type="KEGG" id="sapo:SAPIO_CDS2645"/>
<dbReference type="AlphaFoldDB" id="A0A084GCX8"/>
<dbReference type="Proteomes" id="UP000028545">
    <property type="component" value="Unassembled WGS sequence"/>
</dbReference>
<reference evidence="2 3" key="1">
    <citation type="journal article" date="2014" name="Genome Announc.">
        <title>Draft genome sequence of the pathogenic fungus Scedosporium apiospermum.</title>
        <authorList>
            <person name="Vandeputte P."/>
            <person name="Ghamrawi S."/>
            <person name="Rechenmann M."/>
            <person name="Iltis A."/>
            <person name="Giraud S."/>
            <person name="Fleury M."/>
            <person name="Thornton C."/>
            <person name="Delhaes L."/>
            <person name="Meyer W."/>
            <person name="Papon N."/>
            <person name="Bouchara J.P."/>
        </authorList>
    </citation>
    <scope>NUCLEOTIDE SEQUENCE [LARGE SCALE GENOMIC DNA]</scope>
    <source>
        <strain evidence="2 3">IHEM 14462</strain>
    </source>
</reference>
<keyword evidence="3" id="KW-1185">Reference proteome</keyword>
<dbReference type="RefSeq" id="XP_016644989.1">
    <property type="nucleotide sequence ID" value="XM_016785613.1"/>
</dbReference>
<dbReference type="EMBL" id="JOWA01000086">
    <property type="protein sequence ID" value="KEZ45190.1"/>
    <property type="molecule type" value="Genomic_DNA"/>
</dbReference>
<feature type="compositionally biased region" description="Pro residues" evidence="1">
    <location>
        <begin position="317"/>
        <end position="329"/>
    </location>
</feature>
<comment type="caution">
    <text evidence="2">The sequence shown here is derived from an EMBL/GenBank/DDBJ whole genome shotgun (WGS) entry which is preliminary data.</text>
</comment>
<evidence type="ECO:0000256" key="1">
    <source>
        <dbReference type="SAM" id="MobiDB-lite"/>
    </source>
</evidence>
<proteinExistence type="predicted"/>
<accession>A0A084GCX8</accession>
<gene>
    <name evidence="2" type="ORF">SAPIO_CDS2645</name>
</gene>
<sequence length="413" mass="45971">MAVLVDLQPAPGDRQRITPIRNTYSSDMHRKAVQHSNMHIFQEEPTEPKEAPSSAPDSTKSTNLLGTALSIYPIAVGVASHIDLVTLDSLSRTCRAAHDGLIQYRKALLASTLRCYQDEMPVDPSDTFRYRARAGIWHIQRENDASLRNFHGKAGQCARDMVAECRRCSRVNCAIKPPEPKALKERHRRLCQTCTEAPLKDHINPMLDPDTPISSNVIQQGICQCETLGVWLCQPCGRSIRGKDQTYLRYVSSIILKSFCLFRSRGLMKASSIWKWRSKYTEMGITDGDRGVTCGREGDCLGAIETEVEMDSAGEIPTPPSSSPAPASPPHSDRESPGVEPRSGYNVHPFEGAGGCVTNKTVVKIRVGQSVPEWHDEKSASQILEREVEGKVRSWCGWCWRVLPGEDDMKKNQ</sequence>
<dbReference type="OrthoDB" id="5288318at2759"/>
<evidence type="ECO:0000313" key="3">
    <source>
        <dbReference type="Proteomes" id="UP000028545"/>
    </source>
</evidence>
<dbReference type="HOGENOM" id="CLU_031053_0_0_1"/>
<organism evidence="2 3">
    <name type="scientific">Pseudallescheria apiosperma</name>
    <name type="common">Scedosporium apiospermum</name>
    <dbReference type="NCBI Taxonomy" id="563466"/>
    <lineage>
        <taxon>Eukaryota</taxon>
        <taxon>Fungi</taxon>
        <taxon>Dikarya</taxon>
        <taxon>Ascomycota</taxon>
        <taxon>Pezizomycotina</taxon>
        <taxon>Sordariomycetes</taxon>
        <taxon>Hypocreomycetidae</taxon>
        <taxon>Microascales</taxon>
        <taxon>Microascaceae</taxon>
        <taxon>Scedosporium</taxon>
    </lineage>
</organism>
<dbReference type="GeneID" id="27721717"/>